<dbReference type="EMBL" id="SMKX01000124">
    <property type="protein sequence ID" value="TDD50058.1"/>
    <property type="molecule type" value="Genomic_DNA"/>
</dbReference>
<organism evidence="2 3">
    <name type="scientific">Kribbella antibiotica</name>
    <dbReference type="NCBI Taxonomy" id="190195"/>
    <lineage>
        <taxon>Bacteria</taxon>
        <taxon>Bacillati</taxon>
        <taxon>Actinomycetota</taxon>
        <taxon>Actinomycetes</taxon>
        <taxon>Propionibacteriales</taxon>
        <taxon>Kribbellaceae</taxon>
        <taxon>Kribbella</taxon>
    </lineage>
</organism>
<feature type="compositionally biased region" description="Polar residues" evidence="1">
    <location>
        <begin position="135"/>
        <end position="147"/>
    </location>
</feature>
<reference evidence="2 3" key="1">
    <citation type="submission" date="2019-03" db="EMBL/GenBank/DDBJ databases">
        <title>Draft genome sequences of novel Actinobacteria.</title>
        <authorList>
            <person name="Sahin N."/>
            <person name="Ay H."/>
            <person name="Saygin H."/>
        </authorList>
    </citation>
    <scope>NUCLEOTIDE SEQUENCE [LARGE SCALE GENOMIC DNA]</scope>
    <source>
        <strain evidence="2 3">JCM 13523</strain>
    </source>
</reference>
<protein>
    <submittedName>
        <fullName evidence="2">Uncharacterized protein</fullName>
    </submittedName>
</protein>
<evidence type="ECO:0000313" key="2">
    <source>
        <dbReference type="EMBL" id="TDD50058.1"/>
    </source>
</evidence>
<proteinExistence type="predicted"/>
<dbReference type="RefSeq" id="WP_132173929.1">
    <property type="nucleotide sequence ID" value="NZ_SMKX01000124.1"/>
</dbReference>
<dbReference type="OrthoDB" id="9850798at2"/>
<feature type="region of interest" description="Disordered" evidence="1">
    <location>
        <begin position="131"/>
        <end position="150"/>
    </location>
</feature>
<evidence type="ECO:0000256" key="1">
    <source>
        <dbReference type="SAM" id="MobiDB-lite"/>
    </source>
</evidence>
<accession>A0A4R4YX51</accession>
<gene>
    <name evidence="2" type="ORF">E1263_31305</name>
</gene>
<dbReference type="AlphaFoldDB" id="A0A4R4YX51"/>
<evidence type="ECO:0000313" key="3">
    <source>
        <dbReference type="Proteomes" id="UP000295124"/>
    </source>
</evidence>
<dbReference type="Proteomes" id="UP000295124">
    <property type="component" value="Unassembled WGS sequence"/>
</dbReference>
<keyword evidence="3" id="KW-1185">Reference proteome</keyword>
<sequence length="167" mass="17828">MPTAEAPLPPERSGAAFQAVWTVHGNSLRALAATILRNSGAAEMVVVDVISTRCIGPGGIVRLPSRHELARLTYLRCLRAGAIDDRIKGRPERDRPDSNAAIALVEFGDHSSHQVSELLDLSHEATAKMLAAGQRDTSPAVPTSQDSGPGVQELLAMLKEQWAHANP</sequence>
<comment type="caution">
    <text evidence="2">The sequence shown here is derived from an EMBL/GenBank/DDBJ whole genome shotgun (WGS) entry which is preliminary data.</text>
</comment>
<name>A0A4R4YX51_9ACTN</name>